<dbReference type="SMART" id="SM00530">
    <property type="entry name" value="HTH_XRE"/>
    <property type="match status" value="1"/>
</dbReference>
<evidence type="ECO:0000313" key="2">
    <source>
        <dbReference type="EMBL" id="GGZ80492.1"/>
    </source>
</evidence>
<gene>
    <name evidence="2" type="ORF">GCM10010389_17940</name>
</gene>
<dbReference type="SUPFAM" id="SSF47413">
    <property type="entry name" value="lambda repressor-like DNA-binding domains"/>
    <property type="match status" value="1"/>
</dbReference>
<dbReference type="Pfam" id="PF13560">
    <property type="entry name" value="HTH_31"/>
    <property type="match status" value="1"/>
</dbReference>
<dbReference type="EMBL" id="BMWH01000004">
    <property type="protein sequence ID" value="GGZ80492.1"/>
    <property type="molecule type" value="Genomic_DNA"/>
</dbReference>
<feature type="domain" description="HTH cro/C1-type" evidence="1">
    <location>
        <begin position="11"/>
        <end position="65"/>
    </location>
</feature>
<protein>
    <recommendedName>
        <fullName evidence="1">HTH cro/C1-type domain-containing protein</fullName>
    </recommendedName>
</protein>
<organism evidence="2 3">
    <name type="scientific">Streptomyces echinoruber</name>
    <dbReference type="NCBI Taxonomy" id="68898"/>
    <lineage>
        <taxon>Bacteria</taxon>
        <taxon>Bacillati</taxon>
        <taxon>Actinomycetota</taxon>
        <taxon>Actinomycetes</taxon>
        <taxon>Kitasatosporales</taxon>
        <taxon>Streptomycetaceae</taxon>
        <taxon>Streptomyces</taxon>
    </lineage>
</organism>
<sequence>MLTQRISGAKLRRVREERCLTVAAIADAAGCSASNIYKIEQGRAQPSPQVYARLKAALSVNDSDLTIDAPTERATAGSTA</sequence>
<dbReference type="CDD" id="cd00093">
    <property type="entry name" value="HTH_XRE"/>
    <property type="match status" value="1"/>
</dbReference>
<evidence type="ECO:0000313" key="3">
    <source>
        <dbReference type="Proteomes" id="UP000623010"/>
    </source>
</evidence>
<reference evidence="2" key="2">
    <citation type="submission" date="2020-09" db="EMBL/GenBank/DDBJ databases">
        <authorList>
            <person name="Sun Q."/>
            <person name="Ohkuma M."/>
        </authorList>
    </citation>
    <scope>NUCLEOTIDE SEQUENCE</scope>
    <source>
        <strain evidence="2">JCM 5016</strain>
    </source>
</reference>
<evidence type="ECO:0000259" key="1">
    <source>
        <dbReference type="PROSITE" id="PS50943"/>
    </source>
</evidence>
<dbReference type="AlphaFoldDB" id="A0A918R1J4"/>
<dbReference type="Proteomes" id="UP000623010">
    <property type="component" value="Unassembled WGS sequence"/>
</dbReference>
<dbReference type="InterPro" id="IPR010982">
    <property type="entry name" value="Lambda_DNA-bd_dom_sf"/>
</dbReference>
<reference evidence="2" key="1">
    <citation type="journal article" date="2014" name="Int. J. Syst. Evol. Microbiol.">
        <title>Complete genome sequence of Corynebacterium casei LMG S-19264T (=DSM 44701T), isolated from a smear-ripened cheese.</title>
        <authorList>
            <consortium name="US DOE Joint Genome Institute (JGI-PGF)"/>
            <person name="Walter F."/>
            <person name="Albersmeier A."/>
            <person name="Kalinowski J."/>
            <person name="Ruckert C."/>
        </authorList>
    </citation>
    <scope>NUCLEOTIDE SEQUENCE</scope>
    <source>
        <strain evidence="2">JCM 5016</strain>
    </source>
</reference>
<dbReference type="RefSeq" id="WP_190056790.1">
    <property type="nucleotide sequence ID" value="NZ_BMWH01000004.1"/>
</dbReference>
<dbReference type="PROSITE" id="PS50943">
    <property type="entry name" value="HTH_CROC1"/>
    <property type="match status" value="1"/>
</dbReference>
<name>A0A918R1J4_9ACTN</name>
<keyword evidence="3" id="KW-1185">Reference proteome</keyword>
<dbReference type="GO" id="GO:0003677">
    <property type="term" value="F:DNA binding"/>
    <property type="evidence" value="ECO:0007669"/>
    <property type="project" value="InterPro"/>
</dbReference>
<accession>A0A918R1J4</accession>
<dbReference type="InterPro" id="IPR001387">
    <property type="entry name" value="Cro/C1-type_HTH"/>
</dbReference>
<comment type="caution">
    <text evidence="2">The sequence shown here is derived from an EMBL/GenBank/DDBJ whole genome shotgun (WGS) entry which is preliminary data.</text>
</comment>
<dbReference type="Gene3D" id="1.10.260.40">
    <property type="entry name" value="lambda repressor-like DNA-binding domains"/>
    <property type="match status" value="1"/>
</dbReference>
<proteinExistence type="predicted"/>